<keyword evidence="6" id="KW-1185">Reference proteome</keyword>
<reference evidence="5" key="1">
    <citation type="submission" date="2020-08" db="EMBL/GenBank/DDBJ databases">
        <title>Ramlibacter sp. GTP1 16S ribosomal RNA gene genome sequencing and assembly.</title>
        <authorList>
            <person name="Kang M."/>
        </authorList>
    </citation>
    <scope>NUCLEOTIDE SEQUENCE</scope>
    <source>
        <strain evidence="5">GTP1</strain>
    </source>
</reference>
<dbReference type="Gene3D" id="1.10.10.60">
    <property type="entry name" value="Homeodomain-like"/>
    <property type="match status" value="1"/>
</dbReference>
<gene>
    <name evidence="5" type="ORF">H8R02_15185</name>
</gene>
<feature type="domain" description="HTH araC/xylS-type" evidence="4">
    <location>
        <begin position="235"/>
        <end position="333"/>
    </location>
</feature>
<dbReference type="RefSeq" id="WP_187082283.1">
    <property type="nucleotide sequence ID" value="NZ_JACORU010000005.1"/>
</dbReference>
<keyword evidence="2" id="KW-0238">DNA-binding</keyword>
<dbReference type="InterPro" id="IPR018060">
    <property type="entry name" value="HTH_AraC"/>
</dbReference>
<dbReference type="GO" id="GO:0005829">
    <property type="term" value="C:cytosol"/>
    <property type="evidence" value="ECO:0007669"/>
    <property type="project" value="TreeGrafter"/>
</dbReference>
<dbReference type="InterPro" id="IPR020449">
    <property type="entry name" value="Tscrpt_reg_AraC-type_HTH"/>
</dbReference>
<comment type="caution">
    <text evidence="5">The sequence shown here is derived from an EMBL/GenBank/DDBJ whole genome shotgun (WGS) entry which is preliminary data.</text>
</comment>
<dbReference type="Proteomes" id="UP000596827">
    <property type="component" value="Unassembled WGS sequence"/>
</dbReference>
<dbReference type="PRINTS" id="PR00032">
    <property type="entry name" value="HTHARAC"/>
</dbReference>
<evidence type="ECO:0000256" key="1">
    <source>
        <dbReference type="ARBA" id="ARBA00023015"/>
    </source>
</evidence>
<dbReference type="Pfam" id="PF12625">
    <property type="entry name" value="Arabinose_bd"/>
    <property type="match status" value="1"/>
</dbReference>
<sequence>MTATHHTVAIQQVHSILLGAQHRGIDIAPLLARAGISPALVDSPLARLSLTQYGLLIRALRRELRDELWGLVSRPVRPGSFGQCMRQLVRCATLGEALRQGFTFYDLLVDDLVGRVMVEGDTARVQFILRKGARTPLNDYAVKAFMLFTFGAASWLVARRIPVLSVDYTTGVQSTDTSRVYQAPVRQGQPHVGMSFEAHWLDLPVVQNPQSLREFLAAAPANLIVKYRDTSSVTDRIRRLLRKRLGSELPSLEEVGEALAVTPQTLRRRLREEGRGFQQIKDELRRDAAIEYLLQSQLPLLEIANRVGFSEASTFHRAFKQWTGVAPGEYRTTHGS</sequence>
<evidence type="ECO:0000256" key="3">
    <source>
        <dbReference type="ARBA" id="ARBA00023163"/>
    </source>
</evidence>
<keyword evidence="3" id="KW-0804">Transcription</keyword>
<dbReference type="GO" id="GO:0003700">
    <property type="term" value="F:DNA-binding transcription factor activity"/>
    <property type="evidence" value="ECO:0007669"/>
    <property type="project" value="InterPro"/>
</dbReference>
<dbReference type="Pfam" id="PF12833">
    <property type="entry name" value="HTH_18"/>
    <property type="match status" value="1"/>
</dbReference>
<evidence type="ECO:0000313" key="5">
    <source>
        <dbReference type="EMBL" id="MBC5765811.1"/>
    </source>
</evidence>
<dbReference type="InterPro" id="IPR032687">
    <property type="entry name" value="AraC-type_N"/>
</dbReference>
<evidence type="ECO:0000259" key="4">
    <source>
        <dbReference type="PROSITE" id="PS01124"/>
    </source>
</evidence>
<dbReference type="SMART" id="SM00342">
    <property type="entry name" value="HTH_ARAC"/>
    <property type="match status" value="1"/>
</dbReference>
<organism evidence="5 6">
    <name type="scientific">Ramlibacter albus</name>
    <dbReference type="NCBI Taxonomy" id="2079448"/>
    <lineage>
        <taxon>Bacteria</taxon>
        <taxon>Pseudomonadati</taxon>
        <taxon>Pseudomonadota</taxon>
        <taxon>Betaproteobacteria</taxon>
        <taxon>Burkholderiales</taxon>
        <taxon>Comamonadaceae</taxon>
        <taxon>Ramlibacter</taxon>
    </lineage>
</organism>
<name>A0A923M8V4_9BURK</name>
<evidence type="ECO:0000256" key="2">
    <source>
        <dbReference type="ARBA" id="ARBA00023125"/>
    </source>
</evidence>
<evidence type="ECO:0000313" key="6">
    <source>
        <dbReference type="Proteomes" id="UP000596827"/>
    </source>
</evidence>
<dbReference type="SUPFAM" id="SSF46689">
    <property type="entry name" value="Homeodomain-like"/>
    <property type="match status" value="1"/>
</dbReference>
<dbReference type="GO" id="GO:0000976">
    <property type="term" value="F:transcription cis-regulatory region binding"/>
    <property type="evidence" value="ECO:0007669"/>
    <property type="project" value="TreeGrafter"/>
</dbReference>
<dbReference type="PROSITE" id="PS01124">
    <property type="entry name" value="HTH_ARAC_FAMILY_2"/>
    <property type="match status" value="1"/>
</dbReference>
<dbReference type="AlphaFoldDB" id="A0A923M8V4"/>
<accession>A0A923M8V4</accession>
<dbReference type="EMBL" id="JACORU010000005">
    <property type="protein sequence ID" value="MBC5765811.1"/>
    <property type="molecule type" value="Genomic_DNA"/>
</dbReference>
<dbReference type="PANTHER" id="PTHR47894">
    <property type="entry name" value="HTH-TYPE TRANSCRIPTIONAL REGULATOR GADX"/>
    <property type="match status" value="1"/>
</dbReference>
<proteinExistence type="predicted"/>
<dbReference type="PANTHER" id="PTHR47894:SF1">
    <property type="entry name" value="HTH-TYPE TRANSCRIPTIONAL REGULATOR VQSM"/>
    <property type="match status" value="1"/>
</dbReference>
<protein>
    <submittedName>
        <fullName evidence="5">AraC family transcriptional regulator</fullName>
    </submittedName>
</protein>
<keyword evidence="1" id="KW-0805">Transcription regulation</keyword>
<dbReference type="InterPro" id="IPR009057">
    <property type="entry name" value="Homeodomain-like_sf"/>
</dbReference>